<evidence type="ECO:0000259" key="4">
    <source>
        <dbReference type="Pfam" id="PF13407"/>
    </source>
</evidence>
<dbReference type="Pfam" id="PF13407">
    <property type="entry name" value="Peripla_BP_4"/>
    <property type="match status" value="1"/>
</dbReference>
<dbReference type="EMBL" id="JAVDPW010000006">
    <property type="protein sequence ID" value="MDR6291404.1"/>
    <property type="molecule type" value="Genomic_DNA"/>
</dbReference>
<protein>
    <submittedName>
        <fullName evidence="5">Ribose transport system substrate-binding protein</fullName>
    </submittedName>
</protein>
<dbReference type="CDD" id="cd01536">
    <property type="entry name" value="PBP1_ABC_sugar_binding-like"/>
    <property type="match status" value="1"/>
</dbReference>
<evidence type="ECO:0000313" key="5">
    <source>
        <dbReference type="EMBL" id="MDR6291404.1"/>
    </source>
</evidence>
<comment type="caution">
    <text evidence="5">The sequence shown here is derived from an EMBL/GenBank/DDBJ whole genome shotgun (WGS) entry which is preliminary data.</text>
</comment>
<dbReference type="Gene3D" id="3.40.50.2300">
    <property type="match status" value="2"/>
</dbReference>
<evidence type="ECO:0000256" key="2">
    <source>
        <dbReference type="ARBA" id="ARBA00007639"/>
    </source>
</evidence>
<evidence type="ECO:0000256" key="1">
    <source>
        <dbReference type="ARBA" id="ARBA00004196"/>
    </source>
</evidence>
<dbReference type="InterPro" id="IPR025997">
    <property type="entry name" value="SBP_2_dom"/>
</dbReference>
<dbReference type="PANTHER" id="PTHR46847:SF1">
    <property type="entry name" value="D-ALLOSE-BINDING PERIPLASMIC PROTEIN-RELATED"/>
    <property type="match status" value="1"/>
</dbReference>
<gene>
    <name evidence="5" type="ORF">E9232_003930</name>
</gene>
<dbReference type="RefSeq" id="WP_309796567.1">
    <property type="nucleotide sequence ID" value="NZ_JAVDPW010000006.1"/>
</dbReference>
<keyword evidence="6" id="KW-1185">Reference proteome</keyword>
<reference evidence="5 6" key="1">
    <citation type="submission" date="2023-07" db="EMBL/GenBank/DDBJ databases">
        <title>Sorghum-associated microbial communities from plants grown in Nebraska, USA.</title>
        <authorList>
            <person name="Schachtman D."/>
        </authorList>
    </citation>
    <scope>NUCLEOTIDE SEQUENCE [LARGE SCALE GENOMIC DNA]</scope>
    <source>
        <strain evidence="5 6">584</strain>
    </source>
</reference>
<dbReference type="SUPFAM" id="SSF53822">
    <property type="entry name" value="Periplasmic binding protein-like I"/>
    <property type="match status" value="1"/>
</dbReference>
<accession>A0ABU1JTU5</accession>
<comment type="similarity">
    <text evidence="2">Belongs to the bacterial solute-binding protein 2 family.</text>
</comment>
<sequence length="341" mass="36165">MGDREHRSRRDFMVAAAASAGAAAALFGGVDLKTAAEAAEAVGRSEKPLKAAFSNAGLQATWCAQGKQAAEFWGKLFNVEITWFDGELAAPKQRGAIDNMASQKWDFVAIQAFGIGTLTQPVQKMIDAGIPVIDMDTLIAPLEQINVHSFLAPDNEFMGAAVTQALCTAIKGEGTIIMTQGALGHTGAQGRARGFDSVVKQYPKIEVLNTDPGDWDVSKVARIWETHLTKYPKISAAFFHNDDMALAAYNVMKAHNRTDILIGGVDAMPPAIQAVSEGRMFATVRNPSCRIHGGAVVAGVAAVTGGEKTGEGIPKSVVTDGPVVTKANAAGMQWMQDHFLI</sequence>
<dbReference type="Proteomes" id="UP001262410">
    <property type="component" value="Unassembled WGS sequence"/>
</dbReference>
<name>A0ABU1JTU5_9PROT</name>
<dbReference type="PANTHER" id="PTHR46847">
    <property type="entry name" value="D-ALLOSE-BINDING PERIPLASMIC PROTEIN-RELATED"/>
    <property type="match status" value="1"/>
</dbReference>
<evidence type="ECO:0000256" key="3">
    <source>
        <dbReference type="ARBA" id="ARBA00022729"/>
    </source>
</evidence>
<evidence type="ECO:0000313" key="6">
    <source>
        <dbReference type="Proteomes" id="UP001262410"/>
    </source>
</evidence>
<keyword evidence="3" id="KW-0732">Signal</keyword>
<dbReference type="InterPro" id="IPR028082">
    <property type="entry name" value="Peripla_BP_I"/>
</dbReference>
<proteinExistence type="inferred from homology"/>
<organism evidence="5 6">
    <name type="scientific">Inquilinus ginsengisoli</name>
    <dbReference type="NCBI Taxonomy" id="363840"/>
    <lineage>
        <taxon>Bacteria</taxon>
        <taxon>Pseudomonadati</taxon>
        <taxon>Pseudomonadota</taxon>
        <taxon>Alphaproteobacteria</taxon>
        <taxon>Rhodospirillales</taxon>
        <taxon>Rhodospirillaceae</taxon>
        <taxon>Inquilinus</taxon>
    </lineage>
</organism>
<feature type="domain" description="Periplasmic binding protein" evidence="4">
    <location>
        <begin position="52"/>
        <end position="287"/>
    </location>
</feature>
<comment type="subcellular location">
    <subcellularLocation>
        <location evidence="1">Cell envelope</location>
    </subcellularLocation>
</comment>
<dbReference type="InterPro" id="IPR006311">
    <property type="entry name" value="TAT_signal"/>
</dbReference>
<dbReference type="PROSITE" id="PS51318">
    <property type="entry name" value="TAT"/>
    <property type="match status" value="1"/>
</dbReference>